<protein>
    <recommendedName>
        <fullName evidence="9">3-hydroxyacyl-[acyl-carrier-protein] dehydratase FabZ</fullName>
        <ecNumber evidence="9">4.2.1.59</ecNumber>
    </recommendedName>
    <alternativeName>
        <fullName evidence="9">(3R)-hydroxymyristoyl-[acyl-carrier-protein] dehydratase</fullName>
        <shortName evidence="9">(3R)-hydroxymyristoyl-ACP dehydrase</shortName>
    </alternativeName>
    <alternativeName>
        <fullName evidence="9">Beta-hydroxyacyl-ACP dehydratase</fullName>
    </alternativeName>
</protein>
<proteinExistence type="inferred from homology"/>
<comment type="similarity">
    <text evidence="2 9">Belongs to the thioester dehydratase family. FabZ subfamily.</text>
</comment>
<organism evidence="10 11">
    <name type="scientific">Parvularcula maris</name>
    <dbReference type="NCBI Taxonomy" id="2965077"/>
    <lineage>
        <taxon>Bacteria</taxon>
        <taxon>Pseudomonadati</taxon>
        <taxon>Pseudomonadota</taxon>
        <taxon>Alphaproteobacteria</taxon>
        <taxon>Parvularculales</taxon>
        <taxon>Parvularculaceae</taxon>
        <taxon>Parvularcula</taxon>
    </lineage>
</organism>
<dbReference type="CDD" id="cd01288">
    <property type="entry name" value="FabZ"/>
    <property type="match status" value="1"/>
</dbReference>
<dbReference type="NCBIfam" id="TIGR01750">
    <property type="entry name" value="fabZ"/>
    <property type="match status" value="1"/>
</dbReference>
<name>A0A9X2RI36_9PROT</name>
<dbReference type="EC" id="4.2.1.59" evidence="9"/>
<evidence type="ECO:0000256" key="8">
    <source>
        <dbReference type="ARBA" id="ARBA00025049"/>
    </source>
</evidence>
<evidence type="ECO:0000256" key="1">
    <source>
        <dbReference type="ARBA" id="ARBA00004496"/>
    </source>
</evidence>
<dbReference type="FunFam" id="3.10.129.10:FF:000001">
    <property type="entry name" value="3-hydroxyacyl-[acyl-carrier-protein] dehydratase FabZ"/>
    <property type="match status" value="1"/>
</dbReference>
<dbReference type="InterPro" id="IPR010084">
    <property type="entry name" value="FabZ"/>
</dbReference>
<dbReference type="Proteomes" id="UP001142610">
    <property type="component" value="Unassembled WGS sequence"/>
</dbReference>
<dbReference type="GO" id="GO:0009245">
    <property type="term" value="P:lipid A biosynthetic process"/>
    <property type="evidence" value="ECO:0007669"/>
    <property type="project" value="UniProtKB-UniRule"/>
</dbReference>
<dbReference type="GO" id="GO:0005737">
    <property type="term" value="C:cytoplasm"/>
    <property type="evidence" value="ECO:0007669"/>
    <property type="project" value="UniProtKB-SubCell"/>
</dbReference>
<keyword evidence="4 9" id="KW-0444">Lipid biosynthesis</keyword>
<gene>
    <name evidence="9 10" type="primary">fabZ</name>
    <name evidence="10" type="ORF">NOG11_09080</name>
</gene>
<comment type="subcellular location">
    <subcellularLocation>
        <location evidence="1 9">Cytoplasm</location>
    </subcellularLocation>
</comment>
<dbReference type="PANTHER" id="PTHR30272:SF1">
    <property type="entry name" value="3-HYDROXYACYL-[ACYL-CARRIER-PROTEIN] DEHYDRATASE"/>
    <property type="match status" value="1"/>
</dbReference>
<reference evidence="10" key="1">
    <citation type="submission" date="2022-07" db="EMBL/GenBank/DDBJ databases">
        <title>Parvularcula maris sp. nov., an algicidal bacterium isolated from seawater.</title>
        <authorList>
            <person name="Li F."/>
        </authorList>
    </citation>
    <scope>NUCLEOTIDE SEQUENCE</scope>
    <source>
        <strain evidence="10">BGMRC 0090</strain>
    </source>
</reference>
<evidence type="ECO:0000256" key="6">
    <source>
        <dbReference type="ARBA" id="ARBA00023098"/>
    </source>
</evidence>
<comment type="function">
    <text evidence="8 9">Involved in unsaturated fatty acids biosynthesis. Catalyzes the dehydration of short chain beta-hydroxyacyl-ACPs and long chain saturated and unsaturated beta-hydroxyacyl-ACPs.</text>
</comment>
<feature type="active site" evidence="9">
    <location>
        <position position="58"/>
    </location>
</feature>
<sequence>MSEQDQEYLPDLDVTGIKKVLPHRFPFLMIDKLVRVTTDNGAVGIKNVTNNEPYFEGHFPEMPVMPGVLIIEAMAQAAAAYTAYGEKLDTDGKVVLFMGVEKAKFRKPVVPGDVLELHVRTATKRPPVWKYEGIAKVDGKVVAEAEFKAMLTEPK</sequence>
<dbReference type="GO" id="GO:0006633">
    <property type="term" value="P:fatty acid biosynthetic process"/>
    <property type="evidence" value="ECO:0007669"/>
    <property type="project" value="UniProtKB-UniRule"/>
</dbReference>
<dbReference type="InterPro" id="IPR029069">
    <property type="entry name" value="HotDog_dom_sf"/>
</dbReference>
<evidence type="ECO:0000256" key="2">
    <source>
        <dbReference type="ARBA" id="ARBA00009174"/>
    </source>
</evidence>
<comment type="caution">
    <text evidence="10">The sequence shown here is derived from an EMBL/GenBank/DDBJ whole genome shotgun (WGS) entry which is preliminary data.</text>
</comment>
<keyword evidence="7 9" id="KW-0456">Lyase</keyword>
<evidence type="ECO:0000313" key="11">
    <source>
        <dbReference type="Proteomes" id="UP001142610"/>
    </source>
</evidence>
<dbReference type="RefSeq" id="WP_256619438.1">
    <property type="nucleotide sequence ID" value="NZ_JANIBC010000006.1"/>
</dbReference>
<dbReference type="HAMAP" id="MF_00406">
    <property type="entry name" value="FabZ"/>
    <property type="match status" value="1"/>
</dbReference>
<dbReference type="GO" id="GO:0016020">
    <property type="term" value="C:membrane"/>
    <property type="evidence" value="ECO:0007669"/>
    <property type="project" value="GOC"/>
</dbReference>
<dbReference type="GO" id="GO:0019171">
    <property type="term" value="F:(3R)-hydroxyacyl-[acyl-carrier-protein] dehydratase activity"/>
    <property type="evidence" value="ECO:0007669"/>
    <property type="project" value="UniProtKB-EC"/>
</dbReference>
<accession>A0A9X2RI36</accession>
<dbReference type="SUPFAM" id="SSF54637">
    <property type="entry name" value="Thioesterase/thiol ester dehydrase-isomerase"/>
    <property type="match status" value="1"/>
</dbReference>
<evidence type="ECO:0000256" key="9">
    <source>
        <dbReference type="HAMAP-Rule" id="MF_00406"/>
    </source>
</evidence>
<keyword evidence="6 9" id="KW-0443">Lipid metabolism</keyword>
<evidence type="ECO:0000256" key="5">
    <source>
        <dbReference type="ARBA" id="ARBA00022556"/>
    </source>
</evidence>
<dbReference type="InterPro" id="IPR013114">
    <property type="entry name" value="FabA_FabZ"/>
</dbReference>
<dbReference type="Gene3D" id="3.10.129.10">
    <property type="entry name" value="Hotdog Thioesterase"/>
    <property type="match status" value="1"/>
</dbReference>
<dbReference type="AlphaFoldDB" id="A0A9X2RI36"/>
<dbReference type="Pfam" id="PF07977">
    <property type="entry name" value="FabA"/>
    <property type="match status" value="1"/>
</dbReference>
<keyword evidence="11" id="KW-1185">Reference proteome</keyword>
<dbReference type="EMBL" id="JANIBC010000006">
    <property type="protein sequence ID" value="MCQ8185549.1"/>
    <property type="molecule type" value="Genomic_DNA"/>
</dbReference>
<evidence type="ECO:0000256" key="3">
    <source>
        <dbReference type="ARBA" id="ARBA00022490"/>
    </source>
</evidence>
<evidence type="ECO:0000256" key="4">
    <source>
        <dbReference type="ARBA" id="ARBA00022516"/>
    </source>
</evidence>
<comment type="catalytic activity">
    <reaction evidence="9">
        <text>a (3R)-hydroxyacyl-[ACP] = a (2E)-enoyl-[ACP] + H2O</text>
        <dbReference type="Rhea" id="RHEA:13097"/>
        <dbReference type="Rhea" id="RHEA-COMP:9925"/>
        <dbReference type="Rhea" id="RHEA-COMP:9945"/>
        <dbReference type="ChEBI" id="CHEBI:15377"/>
        <dbReference type="ChEBI" id="CHEBI:78784"/>
        <dbReference type="ChEBI" id="CHEBI:78827"/>
        <dbReference type="EC" id="4.2.1.59"/>
    </reaction>
</comment>
<dbReference type="PANTHER" id="PTHR30272">
    <property type="entry name" value="3-HYDROXYACYL-[ACYL-CARRIER-PROTEIN] DEHYDRATASE"/>
    <property type="match status" value="1"/>
</dbReference>
<evidence type="ECO:0000256" key="7">
    <source>
        <dbReference type="ARBA" id="ARBA00023239"/>
    </source>
</evidence>
<keyword evidence="3 9" id="KW-0963">Cytoplasm</keyword>
<evidence type="ECO:0000313" key="10">
    <source>
        <dbReference type="EMBL" id="MCQ8185549.1"/>
    </source>
</evidence>
<keyword evidence="5 9" id="KW-0441">Lipid A biosynthesis</keyword>
<dbReference type="NCBIfam" id="NF000582">
    <property type="entry name" value="PRK00006.1"/>
    <property type="match status" value="1"/>
</dbReference>